<feature type="repeat" description="ANK" evidence="3">
    <location>
        <begin position="310"/>
        <end position="342"/>
    </location>
</feature>
<dbReference type="SMART" id="SM00248">
    <property type="entry name" value="ANK"/>
    <property type="match status" value="15"/>
</dbReference>
<dbReference type="PROSITE" id="PS50088">
    <property type="entry name" value="ANK_REPEAT"/>
    <property type="match status" value="11"/>
</dbReference>
<dbReference type="Gene3D" id="1.25.40.20">
    <property type="entry name" value="Ankyrin repeat-containing domain"/>
    <property type="match status" value="7"/>
</dbReference>
<reference evidence="4 5" key="1">
    <citation type="submission" date="2018-04" db="EMBL/GenBank/DDBJ databases">
        <authorList>
            <person name="Zhang X."/>
            <person name="Yuan J."/>
            <person name="Li F."/>
            <person name="Xiang J."/>
        </authorList>
    </citation>
    <scope>NUCLEOTIDE SEQUENCE [LARGE SCALE GENOMIC DNA]</scope>
    <source>
        <tissue evidence="4">Muscle</tissue>
    </source>
</reference>
<feature type="repeat" description="ANK" evidence="3">
    <location>
        <begin position="612"/>
        <end position="644"/>
    </location>
</feature>
<evidence type="ECO:0000313" key="5">
    <source>
        <dbReference type="Proteomes" id="UP000283509"/>
    </source>
</evidence>
<dbReference type="Pfam" id="PF00023">
    <property type="entry name" value="Ank"/>
    <property type="match status" value="2"/>
</dbReference>
<protein>
    <submittedName>
        <fullName evidence="4">Putative inversin-like isoform X4</fullName>
    </submittedName>
</protein>
<feature type="repeat" description="ANK" evidence="3">
    <location>
        <begin position="579"/>
        <end position="611"/>
    </location>
</feature>
<dbReference type="PRINTS" id="PR01415">
    <property type="entry name" value="ANKYRIN"/>
</dbReference>
<dbReference type="EMBL" id="QCYY01002902">
    <property type="protein sequence ID" value="ROT66687.1"/>
    <property type="molecule type" value="Genomic_DNA"/>
</dbReference>
<dbReference type="InterPro" id="IPR002110">
    <property type="entry name" value="Ankyrin_rpt"/>
</dbReference>
<evidence type="ECO:0000256" key="2">
    <source>
        <dbReference type="ARBA" id="ARBA00023043"/>
    </source>
</evidence>
<feature type="repeat" description="ANK" evidence="3">
    <location>
        <begin position="513"/>
        <end position="545"/>
    </location>
</feature>
<comment type="caution">
    <text evidence="4">The sequence shown here is derived from an EMBL/GenBank/DDBJ whole genome shotgun (WGS) entry which is preliminary data.</text>
</comment>
<evidence type="ECO:0000256" key="3">
    <source>
        <dbReference type="PROSITE-ProRule" id="PRU00023"/>
    </source>
</evidence>
<evidence type="ECO:0000256" key="1">
    <source>
        <dbReference type="ARBA" id="ARBA00022737"/>
    </source>
</evidence>
<feature type="repeat" description="ANK" evidence="3">
    <location>
        <begin position="645"/>
        <end position="670"/>
    </location>
</feature>
<dbReference type="Proteomes" id="UP000283509">
    <property type="component" value="Unassembled WGS sequence"/>
</dbReference>
<accession>A0A3R7LYH6</accession>
<name>A0A3R7LYH6_PENVA</name>
<feature type="repeat" description="ANK" evidence="3">
    <location>
        <begin position="447"/>
        <end position="470"/>
    </location>
</feature>
<feature type="repeat" description="ANK" evidence="3">
    <location>
        <begin position="380"/>
        <end position="402"/>
    </location>
</feature>
<gene>
    <name evidence="4" type="ORF">C7M84_015267</name>
</gene>
<dbReference type="PROSITE" id="PS50297">
    <property type="entry name" value="ANK_REP_REGION"/>
    <property type="match status" value="9"/>
</dbReference>
<keyword evidence="5" id="KW-1185">Reference proteome</keyword>
<feature type="repeat" description="ANK" evidence="3">
    <location>
        <begin position="414"/>
        <end position="446"/>
    </location>
</feature>
<dbReference type="InterPro" id="IPR036770">
    <property type="entry name" value="Ankyrin_rpt-contain_sf"/>
</dbReference>
<dbReference type="PANTHER" id="PTHR24123:SF33">
    <property type="entry name" value="PROTEIN HOS4"/>
    <property type="match status" value="1"/>
</dbReference>
<proteinExistence type="predicted"/>
<feature type="repeat" description="ANK" evidence="3">
    <location>
        <begin position="197"/>
        <end position="229"/>
    </location>
</feature>
<organism evidence="4 5">
    <name type="scientific">Penaeus vannamei</name>
    <name type="common">Whiteleg shrimp</name>
    <name type="synonym">Litopenaeus vannamei</name>
    <dbReference type="NCBI Taxonomy" id="6689"/>
    <lineage>
        <taxon>Eukaryota</taxon>
        <taxon>Metazoa</taxon>
        <taxon>Ecdysozoa</taxon>
        <taxon>Arthropoda</taxon>
        <taxon>Crustacea</taxon>
        <taxon>Multicrustacea</taxon>
        <taxon>Malacostraca</taxon>
        <taxon>Eumalacostraca</taxon>
        <taxon>Eucarida</taxon>
        <taxon>Decapoda</taxon>
        <taxon>Dendrobranchiata</taxon>
        <taxon>Penaeoidea</taxon>
        <taxon>Penaeidae</taxon>
        <taxon>Penaeus</taxon>
    </lineage>
</organism>
<dbReference type="Pfam" id="PF12796">
    <property type="entry name" value="Ank_2"/>
    <property type="match status" value="4"/>
</dbReference>
<keyword evidence="2 3" id="KW-0040">ANK repeat</keyword>
<keyword evidence="1" id="KW-0677">Repeat</keyword>
<dbReference type="PANTHER" id="PTHR24123">
    <property type="entry name" value="ANKYRIN REPEAT-CONTAINING"/>
    <property type="match status" value="1"/>
</dbReference>
<reference evidence="4 5" key="2">
    <citation type="submission" date="2019-01" db="EMBL/GenBank/DDBJ databases">
        <title>The decoding of complex shrimp genome reveals the adaptation for benthos swimmer, frequently molting mechanism and breeding impact on genome.</title>
        <authorList>
            <person name="Sun Y."/>
            <person name="Gao Y."/>
            <person name="Yu Y."/>
        </authorList>
    </citation>
    <scope>NUCLEOTIDE SEQUENCE [LARGE SCALE GENOMIC DNA]</scope>
    <source>
        <tissue evidence="4">Muscle</tissue>
    </source>
</reference>
<feature type="repeat" description="ANK" evidence="3">
    <location>
        <begin position="163"/>
        <end position="196"/>
    </location>
</feature>
<dbReference type="OrthoDB" id="6343237at2759"/>
<dbReference type="AlphaFoldDB" id="A0A3R7LYH6"/>
<dbReference type="SUPFAM" id="SSF48403">
    <property type="entry name" value="Ankyrin repeat"/>
    <property type="match status" value="2"/>
</dbReference>
<dbReference type="InterPro" id="IPR051165">
    <property type="entry name" value="Multifunctional_ANK_Repeat"/>
</dbReference>
<evidence type="ECO:0000313" key="4">
    <source>
        <dbReference type="EMBL" id="ROT66687.1"/>
    </source>
</evidence>
<sequence>MESQTKDEVSEVIEYLHLSPRLQRGSVGPQHGKGVEEKNSLSWVDAGPQNSILRTHQYQSYPNLSVNVPVLNVPVMCQSNAALSKVFNFNPSFLNYYYNANTSTPAVSPTYQANIPVSPNYLTPGLPQLPSSPGFLTAAGYYAGFSLLGGPRLPGSPLPPLGQAFMPLHAAALRGDKQKLAELLQEKNINLEIRDRWGRVPLVYAVLGNNQEGMDQLLRAGARPDAVDSHKCTPLHFAGYKGYLGCIKAILHAVESRGLPLIDNQGGLWLAQDLRGVTPLHHAAHHSNSKGLHALLKYAAPGTLDTVDHKKRTPLHWAAAYGSEENVRLLIKHGANNLMPDQEGKTPLHWAAISKAESATACVRTLIGAAPSSVNWQDYDGITALHLAVAEARKDIVDVILSVPKCNVDLTDNHFRTALHWACNRGLTAIVSRLLERGAHLGAVDVYGATPLHYAAQLDHADTVELLVRRPCVRDNPSKEGHTAMLWAAARGADSALTVMARHGSSLTQADPGGCTALHIAAGSGHVSTVGVLLRLRAPIDICANDGCTPLLHAAQGGHAHIVKLLAKAGASLDHRDSEGQCALHHAVLGGHLYLAQILIRAGTSVNVRDYSGRTPLHMAAYRGLSDIMFLLLENRGDVNARDHQGQSPLHWAAQEGHLGAVNTLLDFRA</sequence>
<feature type="repeat" description="ANK" evidence="3">
    <location>
        <begin position="546"/>
        <end position="578"/>
    </location>
</feature>
<dbReference type="STRING" id="6689.A0A3R7LYH6"/>